<feature type="domain" description="HTH cro/C1-type" evidence="2">
    <location>
        <begin position="19"/>
        <end position="71"/>
    </location>
</feature>
<dbReference type="InterPro" id="IPR010982">
    <property type="entry name" value="Lambda_DNA-bd_dom_sf"/>
</dbReference>
<keyword evidence="4" id="KW-1185">Reference proteome</keyword>
<evidence type="ECO:0000313" key="4">
    <source>
        <dbReference type="Proteomes" id="UP000317624"/>
    </source>
</evidence>
<dbReference type="RefSeq" id="WP_144853175.1">
    <property type="nucleotide sequence ID" value="NZ_VMRJ01000008.1"/>
</dbReference>
<dbReference type="AlphaFoldDB" id="A0A558BKH5"/>
<evidence type="ECO:0000313" key="3">
    <source>
        <dbReference type="EMBL" id="TVT36995.1"/>
    </source>
</evidence>
<gene>
    <name evidence="3" type="ORF">FNT36_24315</name>
</gene>
<dbReference type="EMBL" id="VMRJ01000008">
    <property type="protein sequence ID" value="TVT36995.1"/>
    <property type="molecule type" value="Genomic_DNA"/>
</dbReference>
<sequence>MNWYSLSDTAILREVGTSLRQIRLNRNQSQQAVATAAGIDRATLSLIEHGRPTSLLTFVQLLRTLEHLDVLEGLVTKAELNPVVLARLAKKQRRHASGPADSSSATPAPSEW</sequence>
<dbReference type="GO" id="GO:0003677">
    <property type="term" value="F:DNA binding"/>
    <property type="evidence" value="ECO:0007669"/>
    <property type="project" value="InterPro"/>
</dbReference>
<accession>A0A558BKH5</accession>
<dbReference type="CDD" id="cd00093">
    <property type="entry name" value="HTH_XRE"/>
    <property type="match status" value="1"/>
</dbReference>
<dbReference type="Pfam" id="PF01381">
    <property type="entry name" value="HTH_3"/>
    <property type="match status" value="1"/>
</dbReference>
<name>A0A558BKH5_9BACT</name>
<dbReference type="SMART" id="SM00530">
    <property type="entry name" value="HTH_XRE"/>
    <property type="match status" value="1"/>
</dbReference>
<dbReference type="PROSITE" id="PS50943">
    <property type="entry name" value="HTH_CROC1"/>
    <property type="match status" value="1"/>
</dbReference>
<dbReference type="InterPro" id="IPR001387">
    <property type="entry name" value="Cro/C1-type_HTH"/>
</dbReference>
<dbReference type="Proteomes" id="UP000317624">
    <property type="component" value="Unassembled WGS sequence"/>
</dbReference>
<dbReference type="Gene3D" id="1.10.260.40">
    <property type="entry name" value="lambda repressor-like DNA-binding domains"/>
    <property type="match status" value="1"/>
</dbReference>
<proteinExistence type="predicted"/>
<dbReference type="OrthoDB" id="6637137at2"/>
<feature type="compositionally biased region" description="Low complexity" evidence="1">
    <location>
        <begin position="97"/>
        <end position="112"/>
    </location>
</feature>
<evidence type="ECO:0000256" key="1">
    <source>
        <dbReference type="SAM" id="MobiDB-lite"/>
    </source>
</evidence>
<feature type="region of interest" description="Disordered" evidence="1">
    <location>
        <begin position="91"/>
        <end position="112"/>
    </location>
</feature>
<protein>
    <submittedName>
        <fullName evidence="3">Helix-turn-helix transcriptional regulator</fullName>
    </submittedName>
</protein>
<organism evidence="3 4">
    <name type="scientific">Hymenobacter setariae</name>
    <dbReference type="NCBI Taxonomy" id="2594794"/>
    <lineage>
        <taxon>Bacteria</taxon>
        <taxon>Pseudomonadati</taxon>
        <taxon>Bacteroidota</taxon>
        <taxon>Cytophagia</taxon>
        <taxon>Cytophagales</taxon>
        <taxon>Hymenobacteraceae</taxon>
        <taxon>Hymenobacter</taxon>
    </lineage>
</organism>
<evidence type="ECO:0000259" key="2">
    <source>
        <dbReference type="PROSITE" id="PS50943"/>
    </source>
</evidence>
<dbReference type="SUPFAM" id="SSF47413">
    <property type="entry name" value="lambda repressor-like DNA-binding domains"/>
    <property type="match status" value="1"/>
</dbReference>
<comment type="caution">
    <text evidence="3">The sequence shown here is derived from an EMBL/GenBank/DDBJ whole genome shotgun (WGS) entry which is preliminary data.</text>
</comment>
<reference evidence="3 4" key="1">
    <citation type="submission" date="2019-07" db="EMBL/GenBank/DDBJ databases">
        <title>Hymenobacter sp. straun FUR1 Genome sequencing and assembly.</title>
        <authorList>
            <person name="Chhetri G."/>
        </authorList>
    </citation>
    <scope>NUCLEOTIDE SEQUENCE [LARGE SCALE GENOMIC DNA]</scope>
    <source>
        <strain evidence="3 4">Fur1</strain>
    </source>
</reference>